<evidence type="ECO:0000313" key="13">
    <source>
        <dbReference type="Proteomes" id="UP000308713"/>
    </source>
</evidence>
<dbReference type="PROSITE" id="PS50110">
    <property type="entry name" value="RESPONSE_REGULATORY"/>
    <property type="match status" value="1"/>
</dbReference>
<evidence type="ECO:0000256" key="2">
    <source>
        <dbReference type="ARBA" id="ARBA00012438"/>
    </source>
</evidence>
<feature type="modified residue" description="4-aspartylphosphate" evidence="7">
    <location>
        <position position="1176"/>
    </location>
</feature>
<dbReference type="InterPro" id="IPR036890">
    <property type="entry name" value="HATPase_C_sf"/>
</dbReference>
<keyword evidence="3 7" id="KW-0597">Phosphoprotein</keyword>
<dbReference type="InterPro" id="IPR005467">
    <property type="entry name" value="His_kinase_dom"/>
</dbReference>
<dbReference type="SUPFAM" id="SSF63829">
    <property type="entry name" value="Calcium-dependent phosphotriesterase"/>
    <property type="match status" value="3"/>
</dbReference>
<dbReference type="SMART" id="SM00388">
    <property type="entry name" value="HisKA"/>
    <property type="match status" value="1"/>
</dbReference>
<dbReference type="PANTHER" id="PTHR43547:SF2">
    <property type="entry name" value="HYBRID SIGNAL TRANSDUCTION HISTIDINE KINASE C"/>
    <property type="match status" value="1"/>
</dbReference>
<evidence type="ECO:0000256" key="8">
    <source>
        <dbReference type="SAM" id="Phobius"/>
    </source>
</evidence>
<dbReference type="PROSITE" id="PS00041">
    <property type="entry name" value="HTH_ARAC_FAMILY_1"/>
    <property type="match status" value="1"/>
</dbReference>
<evidence type="ECO:0000256" key="1">
    <source>
        <dbReference type="ARBA" id="ARBA00000085"/>
    </source>
</evidence>
<dbReference type="Proteomes" id="UP000308713">
    <property type="component" value="Unassembled WGS sequence"/>
</dbReference>
<reference evidence="12 13" key="1">
    <citation type="submission" date="2019-05" db="EMBL/GenBank/DDBJ databases">
        <title>Tamlana fucoidanivorans sp. nov., isolated from the surface of algae collected from Fujian province in China.</title>
        <authorList>
            <person name="Li J."/>
        </authorList>
    </citation>
    <scope>NUCLEOTIDE SEQUENCE [LARGE SCALE GENOMIC DNA]</scope>
    <source>
        <strain evidence="12 13">CW2-9</strain>
    </source>
</reference>
<dbReference type="PANTHER" id="PTHR43547">
    <property type="entry name" value="TWO-COMPONENT HISTIDINE KINASE"/>
    <property type="match status" value="1"/>
</dbReference>
<dbReference type="GO" id="GO:0003700">
    <property type="term" value="F:DNA-binding transcription factor activity"/>
    <property type="evidence" value="ECO:0007669"/>
    <property type="project" value="InterPro"/>
</dbReference>
<dbReference type="SMART" id="SM00387">
    <property type="entry name" value="HATPase_c"/>
    <property type="match status" value="1"/>
</dbReference>
<dbReference type="InterPro" id="IPR001789">
    <property type="entry name" value="Sig_transdc_resp-reg_receiver"/>
</dbReference>
<dbReference type="InterPro" id="IPR011123">
    <property type="entry name" value="Y_Y_Y"/>
</dbReference>
<dbReference type="Pfam" id="PF02518">
    <property type="entry name" value="HATPase_c"/>
    <property type="match status" value="1"/>
</dbReference>
<keyword evidence="8" id="KW-0472">Membrane</keyword>
<dbReference type="SUPFAM" id="SSF55874">
    <property type="entry name" value="ATPase domain of HSP90 chaperone/DNA topoisomerase II/histidine kinase"/>
    <property type="match status" value="1"/>
</dbReference>
<dbReference type="Gene3D" id="2.60.40.10">
    <property type="entry name" value="Immunoglobulins"/>
    <property type="match status" value="1"/>
</dbReference>
<dbReference type="PROSITE" id="PS01124">
    <property type="entry name" value="HTH_ARAC_FAMILY_2"/>
    <property type="match status" value="1"/>
</dbReference>
<dbReference type="Gene3D" id="2.130.10.10">
    <property type="entry name" value="YVTN repeat-like/Quinoprotein amine dehydrogenase"/>
    <property type="match status" value="2"/>
</dbReference>
<protein>
    <recommendedName>
        <fullName evidence="2">histidine kinase</fullName>
        <ecNumber evidence="2">2.7.13.3</ecNumber>
    </recommendedName>
</protein>
<gene>
    <name evidence="12" type="ORF">FGF67_03285</name>
</gene>
<keyword evidence="8" id="KW-0812">Transmembrane</keyword>
<name>A0A5C4SPX1_9FLAO</name>
<dbReference type="InterPro" id="IPR003594">
    <property type="entry name" value="HATPase_dom"/>
</dbReference>
<dbReference type="InterPro" id="IPR013783">
    <property type="entry name" value="Ig-like_fold"/>
</dbReference>
<dbReference type="GO" id="GO:0043565">
    <property type="term" value="F:sequence-specific DNA binding"/>
    <property type="evidence" value="ECO:0007669"/>
    <property type="project" value="InterPro"/>
</dbReference>
<sequence length="1381" mass="158507">MIKKLKISRKSLFISIFISLAVLWDISSQDLQNVFKNLNVKDGLSQNGVMSIYKDSDGFMWFGTRDGLNRYDGHSYKVIRNDINNDLSLSNNTITSIVEDEKGILWVGTENGLNKFDPKYLSVNKHYLISDNSVINGVSHINDLCFGINGNLWVGTMSGLHVKKSSEEGFKEVNLSTQLSHLAIMTICEDNLGNLWLGTLKNGLIRFNPTTFEYSIVRDSNPENYITTIVLDDLGNLWAGTLDGFLIKIYADSNSLEYFDYNNDFSHYPNHAIRDILIQNNNTIWIGTFDGLFHFDLSTKKTIIFRNDDKYKNSISHNSIRSLYLDDLGRLWVGTHFGGVNILQENNFRFQHFVHNAYLKNTLSYNHVGPIEQDWDGNIWFGTEGGGIDIFNPKTKAFKKYMYLSLGSNSIGVNTVKDLEIDKKNKLVWIGTRMNGVVLSNPSTGTNLKFTRKKDGTGLISDNITSLCLDNKSRLWVGTRSGLNLISKNENGEFVIREYKSSSVSDVCLTYDQINTIYQDVDNNIWIGTKLNGLMLINEDSGSSTSISKTYDLSSPQENNVNCIFQDSRGRIVFGTYGAGLFVLENHSLKNYLVSSGLPNNIVYGVLEEQEGVFWVSSSNVLSRFDLASETFVNYTPGNGLSILEFSQNSAFKTPKGDMFFGGINGFIRFEPEKLPQDFVIPRIVFTGLKLFNEDINPKIKSDILPTNKRNTPLAQFNHNQNIFTVEYAALNYPSTFKNKYAYMLEGFDNNWNYVDNQNFATYTNLDAGSYKFKVKSSTLNGAWSDEFTILEISKKPPFWKSTWAYLLYFILISLVFFIIRKYTLIKLKLENNLNLARLERKNIEDLSRLKVRFFTNISHDFRTPLTLISGPLQQISKQLEQKELMPLFNIIERNVLLMLRLVNQLMDFRKIESNSIPLRVEQGQIVLYLKEISSTFKEFAVSKNIKYIFYSEISFDELFWFDRDKLEKIMYNILSNAFKYTDEEGEIKVNIQKSYYEKFDDEYLKITIKNSGYGIDKEELKKIFLPFYRSDNLNSKTLYGAGIGLSLVKDLVEIHKGHIEVDSVQGVSTLFSVYLPIQDVYEAHQKIKSKFTSAKPKILDISLNSLSNAEKPERPKIKSNEKPTILLVEDNDDLRKYICQSLKDSFFFHEANNGKVAIDLLDNMSKALPDIIISDVMMPEVSGIELCKYLKKNKKTSGIPIILLTARTDPSIEKYSYSLEIEDYMTKPFDLEILKLKLSNIISRIDQQKKRSRKDILLDKSEIQINSNDEEFLLRISEYIRTHINSTDLSVEKIGKEIGLSRVQLFRKVKKITGVAPTEFIRNFKLEVAAELLIEDKYNINEVCYNSGFRDINYFRRCFKNKYGVSPTNYRQAKNRISLN</sequence>
<dbReference type="OrthoDB" id="1522078at2"/>
<feature type="domain" description="Histidine kinase" evidence="10">
    <location>
        <begin position="857"/>
        <end position="1080"/>
    </location>
</feature>
<evidence type="ECO:0000256" key="6">
    <source>
        <dbReference type="ARBA" id="ARBA00023163"/>
    </source>
</evidence>
<evidence type="ECO:0000256" key="7">
    <source>
        <dbReference type="PROSITE-ProRule" id="PRU00169"/>
    </source>
</evidence>
<keyword evidence="13" id="KW-1185">Reference proteome</keyword>
<dbReference type="Pfam" id="PF00072">
    <property type="entry name" value="Response_reg"/>
    <property type="match status" value="1"/>
</dbReference>
<evidence type="ECO:0000256" key="5">
    <source>
        <dbReference type="ARBA" id="ARBA00023125"/>
    </source>
</evidence>
<proteinExistence type="predicted"/>
<dbReference type="PRINTS" id="PR00344">
    <property type="entry name" value="BCTRLSENSOR"/>
</dbReference>
<dbReference type="Gene3D" id="3.30.565.10">
    <property type="entry name" value="Histidine kinase-like ATPase, C-terminal domain"/>
    <property type="match status" value="1"/>
</dbReference>
<keyword evidence="4" id="KW-0805">Transcription regulation</keyword>
<dbReference type="SUPFAM" id="SSF47384">
    <property type="entry name" value="Homodimeric domain of signal transducing histidine kinase"/>
    <property type="match status" value="1"/>
</dbReference>
<dbReference type="Gene3D" id="1.10.287.130">
    <property type="match status" value="1"/>
</dbReference>
<dbReference type="GO" id="GO:0000155">
    <property type="term" value="F:phosphorelay sensor kinase activity"/>
    <property type="evidence" value="ECO:0007669"/>
    <property type="project" value="InterPro"/>
</dbReference>
<dbReference type="InterPro" id="IPR011110">
    <property type="entry name" value="Reg_prop"/>
</dbReference>
<dbReference type="Gene3D" id="3.40.50.2300">
    <property type="match status" value="1"/>
</dbReference>
<keyword evidence="8" id="KW-1133">Transmembrane helix</keyword>
<keyword evidence="6" id="KW-0804">Transcription</keyword>
<accession>A0A5C4SPX1</accession>
<dbReference type="Pfam" id="PF00512">
    <property type="entry name" value="HisKA"/>
    <property type="match status" value="1"/>
</dbReference>
<dbReference type="Gene3D" id="1.10.10.60">
    <property type="entry name" value="Homeodomain-like"/>
    <property type="match status" value="2"/>
</dbReference>
<dbReference type="Pfam" id="PF12833">
    <property type="entry name" value="HTH_18"/>
    <property type="match status" value="1"/>
</dbReference>
<dbReference type="InterPro" id="IPR036097">
    <property type="entry name" value="HisK_dim/P_sf"/>
</dbReference>
<evidence type="ECO:0000256" key="3">
    <source>
        <dbReference type="ARBA" id="ARBA00022553"/>
    </source>
</evidence>
<dbReference type="InterPro" id="IPR018062">
    <property type="entry name" value="HTH_AraC-typ_CS"/>
</dbReference>
<dbReference type="FunFam" id="2.60.40.10:FF:000791">
    <property type="entry name" value="Two-component system sensor histidine kinase/response regulator"/>
    <property type="match status" value="1"/>
</dbReference>
<dbReference type="Pfam" id="PF07494">
    <property type="entry name" value="Reg_prop"/>
    <property type="match status" value="7"/>
</dbReference>
<dbReference type="SUPFAM" id="SSF52172">
    <property type="entry name" value="CheY-like"/>
    <property type="match status" value="1"/>
</dbReference>
<dbReference type="InterPro" id="IPR018060">
    <property type="entry name" value="HTH_AraC"/>
</dbReference>
<dbReference type="RefSeq" id="WP_139695047.1">
    <property type="nucleotide sequence ID" value="NZ_CP074074.1"/>
</dbReference>
<keyword evidence="5" id="KW-0238">DNA-binding</keyword>
<dbReference type="SMART" id="SM00448">
    <property type="entry name" value="REC"/>
    <property type="match status" value="1"/>
</dbReference>
<dbReference type="InterPro" id="IPR009057">
    <property type="entry name" value="Homeodomain-like_sf"/>
</dbReference>
<dbReference type="SUPFAM" id="SSF46689">
    <property type="entry name" value="Homeodomain-like"/>
    <property type="match status" value="1"/>
</dbReference>
<evidence type="ECO:0000259" key="11">
    <source>
        <dbReference type="PROSITE" id="PS50110"/>
    </source>
</evidence>
<evidence type="ECO:0000259" key="10">
    <source>
        <dbReference type="PROSITE" id="PS50109"/>
    </source>
</evidence>
<comment type="caution">
    <text evidence="12">The sequence shown here is derived from an EMBL/GenBank/DDBJ whole genome shotgun (WGS) entry which is preliminary data.</text>
</comment>
<organism evidence="12 13">
    <name type="scientific">Allotamlana fucoidanivorans</name>
    <dbReference type="NCBI Taxonomy" id="2583814"/>
    <lineage>
        <taxon>Bacteria</taxon>
        <taxon>Pseudomonadati</taxon>
        <taxon>Bacteroidota</taxon>
        <taxon>Flavobacteriia</taxon>
        <taxon>Flavobacteriales</taxon>
        <taxon>Flavobacteriaceae</taxon>
        <taxon>Allotamlana</taxon>
    </lineage>
</organism>
<dbReference type="InterPro" id="IPR003661">
    <property type="entry name" value="HisK_dim/P_dom"/>
</dbReference>
<dbReference type="EMBL" id="VDCS01000003">
    <property type="protein sequence ID" value="TNJ46033.1"/>
    <property type="molecule type" value="Genomic_DNA"/>
</dbReference>
<dbReference type="InterPro" id="IPR004358">
    <property type="entry name" value="Sig_transdc_His_kin-like_C"/>
</dbReference>
<feature type="domain" description="HTH araC/xylS-type" evidence="9">
    <location>
        <begin position="1275"/>
        <end position="1374"/>
    </location>
</feature>
<comment type="catalytic activity">
    <reaction evidence="1">
        <text>ATP + protein L-histidine = ADP + protein N-phospho-L-histidine.</text>
        <dbReference type="EC" id="2.7.13.3"/>
    </reaction>
</comment>
<evidence type="ECO:0000259" key="9">
    <source>
        <dbReference type="PROSITE" id="PS01124"/>
    </source>
</evidence>
<feature type="domain" description="Response regulatory" evidence="11">
    <location>
        <begin position="1125"/>
        <end position="1243"/>
    </location>
</feature>
<dbReference type="FunFam" id="1.10.287.130:FF:000045">
    <property type="entry name" value="Two-component system sensor histidine kinase/response regulator"/>
    <property type="match status" value="1"/>
</dbReference>
<dbReference type="EC" id="2.7.13.3" evidence="2"/>
<dbReference type="CDD" id="cd00082">
    <property type="entry name" value="HisKA"/>
    <property type="match status" value="1"/>
</dbReference>
<dbReference type="PROSITE" id="PS50109">
    <property type="entry name" value="HIS_KIN"/>
    <property type="match status" value="1"/>
</dbReference>
<evidence type="ECO:0000256" key="4">
    <source>
        <dbReference type="ARBA" id="ARBA00023015"/>
    </source>
</evidence>
<dbReference type="CDD" id="cd00156">
    <property type="entry name" value="REC"/>
    <property type="match status" value="1"/>
</dbReference>
<dbReference type="SMART" id="SM00342">
    <property type="entry name" value="HTH_ARAC"/>
    <property type="match status" value="1"/>
</dbReference>
<dbReference type="Pfam" id="PF07495">
    <property type="entry name" value="Y_Y_Y"/>
    <property type="match status" value="1"/>
</dbReference>
<feature type="transmembrane region" description="Helical" evidence="8">
    <location>
        <begin position="803"/>
        <end position="820"/>
    </location>
</feature>
<evidence type="ECO:0000313" key="12">
    <source>
        <dbReference type="EMBL" id="TNJ46033.1"/>
    </source>
</evidence>
<dbReference type="InterPro" id="IPR015943">
    <property type="entry name" value="WD40/YVTN_repeat-like_dom_sf"/>
</dbReference>
<dbReference type="InterPro" id="IPR011006">
    <property type="entry name" value="CheY-like_superfamily"/>
</dbReference>